<dbReference type="RefSeq" id="WP_011188827.1">
    <property type="nucleotide sequence ID" value="NC_006138.1"/>
</dbReference>
<dbReference type="HOGENOM" id="CLU_2286957_0_0_7"/>
<accession>Q6AMV9</accession>
<dbReference type="STRING" id="177439.DP1586"/>
<evidence type="ECO:0000313" key="1">
    <source>
        <dbReference type="EMBL" id="CAG36315.1"/>
    </source>
</evidence>
<dbReference type="AlphaFoldDB" id="Q6AMV9"/>
<keyword evidence="2" id="KW-1185">Reference proteome</keyword>
<reference evidence="2" key="1">
    <citation type="journal article" date="2004" name="Environ. Microbiol.">
        <title>The genome of Desulfotalea psychrophila, a sulfate-reducing bacterium from permanently cold Arctic sediments.</title>
        <authorList>
            <person name="Rabus R."/>
            <person name="Ruepp A."/>
            <person name="Frickey T."/>
            <person name="Rattei T."/>
            <person name="Fartmann B."/>
            <person name="Stark M."/>
            <person name="Bauer M."/>
            <person name="Zibat A."/>
            <person name="Lombardot T."/>
            <person name="Becker I."/>
            <person name="Amann J."/>
            <person name="Gellner K."/>
            <person name="Teeling H."/>
            <person name="Leuschner W.D."/>
            <person name="Gloeckner F.-O."/>
            <person name="Lupas A.N."/>
            <person name="Amann R."/>
            <person name="Klenk H.-P."/>
        </authorList>
    </citation>
    <scope>NUCLEOTIDE SEQUENCE [LARGE SCALE GENOMIC DNA]</scope>
    <source>
        <strain evidence="2">DSM 12343 / LSv54</strain>
    </source>
</reference>
<dbReference type="EMBL" id="CR522870">
    <property type="protein sequence ID" value="CAG36315.1"/>
    <property type="molecule type" value="Genomic_DNA"/>
</dbReference>
<organism evidence="1 2">
    <name type="scientific">Desulfotalea psychrophila (strain LSv54 / DSM 12343)</name>
    <dbReference type="NCBI Taxonomy" id="177439"/>
    <lineage>
        <taxon>Bacteria</taxon>
        <taxon>Pseudomonadati</taxon>
        <taxon>Thermodesulfobacteriota</taxon>
        <taxon>Desulfobulbia</taxon>
        <taxon>Desulfobulbales</taxon>
        <taxon>Desulfocapsaceae</taxon>
        <taxon>Desulfotalea</taxon>
    </lineage>
</organism>
<name>Q6AMV9_DESPS</name>
<protein>
    <submittedName>
        <fullName evidence="1">Uncharacterized protein</fullName>
    </submittedName>
</protein>
<dbReference type="Proteomes" id="UP000000602">
    <property type="component" value="Chromosome"/>
</dbReference>
<proteinExistence type="predicted"/>
<sequence>MSKLHDDTLEAYATNPDLFGREIGVDGRPCCGVKRELDWREKQDCGFELGIEAIRLTLARDFFEVVPVRRQQLEVDGFLYDVDDVKIRGHLLRILLSRYSS</sequence>
<evidence type="ECO:0000313" key="2">
    <source>
        <dbReference type="Proteomes" id="UP000000602"/>
    </source>
</evidence>
<gene>
    <name evidence="1" type="ordered locus">DP1586</name>
</gene>
<dbReference type="KEGG" id="dps:DP1586"/>